<keyword evidence="5" id="KW-0449">Lipoprotein</keyword>
<evidence type="ECO:0000256" key="1">
    <source>
        <dbReference type="ARBA" id="ARBA00022475"/>
    </source>
</evidence>
<keyword evidence="2 6" id="KW-0732">Signal</keyword>
<dbReference type="Pfam" id="PF01547">
    <property type="entry name" value="SBP_bac_1"/>
    <property type="match status" value="1"/>
</dbReference>
<dbReference type="RefSeq" id="WP_120750564.1">
    <property type="nucleotide sequence ID" value="NZ_RBAH01000026.1"/>
</dbReference>
<dbReference type="AlphaFoldDB" id="A0A3B0BLM9"/>
<proteinExistence type="predicted"/>
<protein>
    <submittedName>
        <fullName evidence="7">Extracellular solute-binding protein</fullName>
    </submittedName>
</protein>
<feature type="signal peptide" evidence="6">
    <location>
        <begin position="1"/>
        <end position="19"/>
    </location>
</feature>
<dbReference type="PANTHER" id="PTHR43649:SF33">
    <property type="entry name" value="POLYGALACTURONAN_RHAMNOGALACTURONAN-BINDING PROTEIN YTCQ"/>
    <property type="match status" value="1"/>
</dbReference>
<dbReference type="InterPro" id="IPR006059">
    <property type="entry name" value="SBP"/>
</dbReference>
<dbReference type="SUPFAM" id="SSF53850">
    <property type="entry name" value="Periplasmic binding protein-like II"/>
    <property type="match status" value="1"/>
</dbReference>
<keyword evidence="8" id="KW-1185">Reference proteome</keyword>
<evidence type="ECO:0000256" key="4">
    <source>
        <dbReference type="ARBA" id="ARBA00023139"/>
    </source>
</evidence>
<keyword evidence="4" id="KW-0564">Palmitate</keyword>
<accession>A0A3B0BLM9</accession>
<feature type="chain" id="PRO_5039581782" evidence="6">
    <location>
        <begin position="20"/>
        <end position="439"/>
    </location>
</feature>
<evidence type="ECO:0000256" key="5">
    <source>
        <dbReference type="ARBA" id="ARBA00023288"/>
    </source>
</evidence>
<reference evidence="7 8" key="1">
    <citation type="journal article" date="2007" name="Int. J. Syst. Evol. Microbiol.">
        <title>Paenibacillus ginsengarvi sp. nov., isolated from soil from ginseng cultivation.</title>
        <authorList>
            <person name="Yoon M.H."/>
            <person name="Ten L.N."/>
            <person name="Im W.T."/>
        </authorList>
    </citation>
    <scope>NUCLEOTIDE SEQUENCE [LARGE SCALE GENOMIC DNA]</scope>
    <source>
        <strain evidence="7 8">KCTC 13059</strain>
    </source>
</reference>
<keyword evidence="3" id="KW-0472">Membrane</keyword>
<comment type="caution">
    <text evidence="7">The sequence shown here is derived from an EMBL/GenBank/DDBJ whole genome shotgun (WGS) entry which is preliminary data.</text>
</comment>
<evidence type="ECO:0000256" key="6">
    <source>
        <dbReference type="SAM" id="SignalP"/>
    </source>
</evidence>
<gene>
    <name evidence="7" type="ORF">D7M11_27970</name>
</gene>
<dbReference type="PANTHER" id="PTHR43649">
    <property type="entry name" value="ARABINOSE-BINDING PROTEIN-RELATED"/>
    <property type="match status" value="1"/>
</dbReference>
<organism evidence="7 8">
    <name type="scientific">Paenibacillus ginsengarvi</name>
    <dbReference type="NCBI Taxonomy" id="400777"/>
    <lineage>
        <taxon>Bacteria</taxon>
        <taxon>Bacillati</taxon>
        <taxon>Bacillota</taxon>
        <taxon>Bacilli</taxon>
        <taxon>Bacillales</taxon>
        <taxon>Paenibacillaceae</taxon>
        <taxon>Paenibacillus</taxon>
    </lineage>
</organism>
<dbReference type="PROSITE" id="PS51257">
    <property type="entry name" value="PROKAR_LIPOPROTEIN"/>
    <property type="match status" value="1"/>
</dbReference>
<keyword evidence="1" id="KW-1003">Cell membrane</keyword>
<dbReference type="InterPro" id="IPR050490">
    <property type="entry name" value="Bact_solute-bd_prot1"/>
</dbReference>
<dbReference type="EMBL" id="RBAH01000026">
    <property type="protein sequence ID" value="RKN72988.1"/>
    <property type="molecule type" value="Genomic_DNA"/>
</dbReference>
<sequence>MKRLSAIGLTVLSASTILAACSGGSGSGSGANNEQAQTSGTQAKSKEPVELVFYSPQSGRTVEQFMKERGNDIQAKFPNYKIKFVQYAKGTETADLIASGQPLDIIMSTTSTINEIVDFGLQYDISGLIKNSKYDLGRLEPSVVQFMKDFSGGGMYGLPVSTDIFTLFYNKNLFDKFGVTYPKEGSSWDEIYELAKKMTLIDGGTQYYGLTMSVSHMLNNNQLSAPNYDPKTDKVTIEEDKYKSVMNQFSRFFTLAGEDKAKDMMSKWQDLFRKDQTAAMMAWYGVGLLDTPVGFEWDVISMPYFKEAPNVAPQYVPSYMEIASISKHKEEAFEVLAYLTSDEYQMKKSKEGVQTVLNNPDVRKAFAQNQESYKGKNLKPYAPEKAAAITPKDKFSSIAGGKAYTAFQKVVSGQSDLNSALREAAEAAKQEIEAAKVKK</sequence>
<evidence type="ECO:0000313" key="8">
    <source>
        <dbReference type="Proteomes" id="UP000282311"/>
    </source>
</evidence>
<dbReference type="OrthoDB" id="9768630at2"/>
<evidence type="ECO:0000313" key="7">
    <source>
        <dbReference type="EMBL" id="RKN72988.1"/>
    </source>
</evidence>
<evidence type="ECO:0000256" key="3">
    <source>
        <dbReference type="ARBA" id="ARBA00023136"/>
    </source>
</evidence>
<name>A0A3B0BLM9_9BACL</name>
<dbReference type="Proteomes" id="UP000282311">
    <property type="component" value="Unassembled WGS sequence"/>
</dbReference>
<dbReference type="Gene3D" id="3.40.190.10">
    <property type="entry name" value="Periplasmic binding protein-like II"/>
    <property type="match status" value="1"/>
</dbReference>
<evidence type="ECO:0000256" key="2">
    <source>
        <dbReference type="ARBA" id="ARBA00022729"/>
    </source>
</evidence>